<dbReference type="RefSeq" id="WP_021131981.1">
    <property type="nucleotide sequence ID" value="NZ_AQPH01000024.1"/>
</dbReference>
<evidence type="ECO:0000313" key="2">
    <source>
        <dbReference type="EMBL" id="EPY01980.1"/>
    </source>
</evidence>
<evidence type="ECO:0000256" key="1">
    <source>
        <dbReference type="SAM" id="SignalP"/>
    </source>
</evidence>
<reference evidence="2 3" key="1">
    <citation type="submission" date="2013-04" db="EMBL/GenBank/DDBJ databases">
        <authorList>
            <person name="Kuznetsov B."/>
            <person name="Ivanovsky R."/>
        </authorList>
    </citation>
    <scope>NUCLEOTIDE SEQUENCE [LARGE SCALE GENOMIC DNA]</scope>
    <source>
        <strain evidence="2 3">MGU-K5</strain>
    </source>
</reference>
<organism evidence="2 3">
    <name type="scientific">Magnetospirillum fulvum MGU-K5</name>
    <dbReference type="NCBI Taxonomy" id="1316936"/>
    <lineage>
        <taxon>Bacteria</taxon>
        <taxon>Pseudomonadati</taxon>
        <taxon>Pseudomonadota</taxon>
        <taxon>Alphaproteobacteria</taxon>
        <taxon>Rhodospirillales</taxon>
        <taxon>Rhodospirillaceae</taxon>
        <taxon>Magnetospirillum</taxon>
    </lineage>
</organism>
<keyword evidence="1" id="KW-0732">Signal</keyword>
<comment type="caution">
    <text evidence="2">The sequence shown here is derived from an EMBL/GenBank/DDBJ whole genome shotgun (WGS) entry which is preliminary data.</text>
</comment>
<dbReference type="OrthoDB" id="7360920at2"/>
<protein>
    <submittedName>
        <fullName evidence="2">Uncharacterized protein</fullName>
    </submittedName>
</protein>
<feature type="signal peptide" evidence="1">
    <location>
        <begin position="1"/>
        <end position="23"/>
    </location>
</feature>
<evidence type="ECO:0000313" key="3">
    <source>
        <dbReference type="Proteomes" id="UP000015350"/>
    </source>
</evidence>
<sequence>MRKPNTLASLALLALLAATPALAQSRSLDSADIAVQSARLETLRARAAMTPSVTTNATLIEAESLLRQLRQAPTEKRQALNSQLDAALGRLDLEIDSASRFR</sequence>
<dbReference type="AlphaFoldDB" id="S9TU09"/>
<dbReference type="EMBL" id="AQPH01000024">
    <property type="protein sequence ID" value="EPY01980.1"/>
    <property type="molecule type" value="Genomic_DNA"/>
</dbReference>
<gene>
    <name evidence="2" type="ORF">K678_08184</name>
</gene>
<proteinExistence type="predicted"/>
<name>S9TU09_MAGFU</name>
<accession>S9TU09</accession>
<dbReference type="eggNOG" id="ENOG502ZCPP">
    <property type="taxonomic scope" value="Bacteria"/>
</dbReference>
<dbReference type="Proteomes" id="UP000015350">
    <property type="component" value="Unassembled WGS sequence"/>
</dbReference>
<feature type="chain" id="PRO_5004557523" evidence="1">
    <location>
        <begin position="24"/>
        <end position="102"/>
    </location>
</feature>
<dbReference type="STRING" id="1316936.K678_08184"/>